<keyword evidence="2" id="KW-1185">Reference proteome</keyword>
<accession>A0A6A6H416</accession>
<dbReference type="OrthoDB" id="10617902at2759"/>
<gene>
    <name evidence="1" type="ORF">EV356DRAFT_517369</name>
</gene>
<dbReference type="Proteomes" id="UP000800092">
    <property type="component" value="Unassembled WGS sequence"/>
</dbReference>
<sequence length="174" mass="20509">MVPPHLREALFPGYRDPGFMGYGPLPAGGFGGLHGSNHLPFGPYDSMGPRMPYHSRRPRGGNGIRRGYPFLDDDSEYEDDLRYFSPRHGRYRPGEIQRFNYFSSRRRPGLHGLSRYYDPYRDGYDSDSTMSRMYDDDYDSDYMSPFSRDDYFDDYDDGFYRSRRRSRMGRGGRY</sequence>
<name>A0A6A6H416_VIRVR</name>
<evidence type="ECO:0000313" key="2">
    <source>
        <dbReference type="Proteomes" id="UP000800092"/>
    </source>
</evidence>
<dbReference type="AlphaFoldDB" id="A0A6A6H416"/>
<proteinExistence type="predicted"/>
<dbReference type="EMBL" id="ML991814">
    <property type="protein sequence ID" value="KAF2232621.1"/>
    <property type="molecule type" value="Genomic_DNA"/>
</dbReference>
<reference evidence="1" key="1">
    <citation type="journal article" date="2020" name="Stud. Mycol.">
        <title>101 Dothideomycetes genomes: a test case for predicting lifestyles and emergence of pathogens.</title>
        <authorList>
            <person name="Haridas S."/>
            <person name="Albert R."/>
            <person name="Binder M."/>
            <person name="Bloem J."/>
            <person name="Labutti K."/>
            <person name="Salamov A."/>
            <person name="Andreopoulos B."/>
            <person name="Baker S."/>
            <person name="Barry K."/>
            <person name="Bills G."/>
            <person name="Bluhm B."/>
            <person name="Cannon C."/>
            <person name="Castanera R."/>
            <person name="Culley D."/>
            <person name="Daum C."/>
            <person name="Ezra D."/>
            <person name="Gonzalez J."/>
            <person name="Henrissat B."/>
            <person name="Kuo A."/>
            <person name="Liang C."/>
            <person name="Lipzen A."/>
            <person name="Lutzoni F."/>
            <person name="Magnuson J."/>
            <person name="Mondo S."/>
            <person name="Nolan M."/>
            <person name="Ohm R."/>
            <person name="Pangilinan J."/>
            <person name="Park H.-J."/>
            <person name="Ramirez L."/>
            <person name="Alfaro M."/>
            <person name="Sun H."/>
            <person name="Tritt A."/>
            <person name="Yoshinaga Y."/>
            <person name="Zwiers L.-H."/>
            <person name="Turgeon B."/>
            <person name="Goodwin S."/>
            <person name="Spatafora J."/>
            <person name="Crous P."/>
            <person name="Grigoriev I."/>
        </authorList>
    </citation>
    <scope>NUCLEOTIDE SEQUENCE</scope>
    <source>
        <strain evidence="1">Tuck. ex Michener</strain>
    </source>
</reference>
<evidence type="ECO:0000313" key="1">
    <source>
        <dbReference type="EMBL" id="KAF2232621.1"/>
    </source>
</evidence>
<protein>
    <submittedName>
        <fullName evidence="1">Uncharacterized protein</fullName>
    </submittedName>
</protein>
<organism evidence="1 2">
    <name type="scientific">Viridothelium virens</name>
    <name type="common">Speckled blister lichen</name>
    <name type="synonym">Trypethelium virens</name>
    <dbReference type="NCBI Taxonomy" id="1048519"/>
    <lineage>
        <taxon>Eukaryota</taxon>
        <taxon>Fungi</taxon>
        <taxon>Dikarya</taxon>
        <taxon>Ascomycota</taxon>
        <taxon>Pezizomycotina</taxon>
        <taxon>Dothideomycetes</taxon>
        <taxon>Dothideomycetes incertae sedis</taxon>
        <taxon>Trypetheliales</taxon>
        <taxon>Trypetheliaceae</taxon>
        <taxon>Viridothelium</taxon>
    </lineage>
</organism>